<name>V5WIC1_9SPIO</name>
<accession>V5WIC1</accession>
<reference evidence="2 3" key="1">
    <citation type="journal article" date="2015" name="Stand. Genomic Sci.">
        <title>Complete genome sequence and description of Salinispira pacifica gen. nov., sp. nov., a novel spirochaete isolated form a hypersaline microbial mat.</title>
        <authorList>
            <person name="Ben Hania W."/>
            <person name="Joseph M."/>
            <person name="Schumann P."/>
            <person name="Bunk B."/>
            <person name="Fiebig A."/>
            <person name="Sproer C."/>
            <person name="Klenk H.P."/>
            <person name="Fardeau M.L."/>
            <person name="Spring S."/>
        </authorList>
    </citation>
    <scope>NUCLEOTIDE SEQUENCE [LARGE SCALE GENOMIC DNA]</scope>
    <source>
        <strain evidence="2 3">L21-RPul-D2</strain>
    </source>
</reference>
<dbReference type="Proteomes" id="UP000018680">
    <property type="component" value="Chromosome"/>
</dbReference>
<organism evidence="2 3">
    <name type="scientific">Salinispira pacifica</name>
    <dbReference type="NCBI Taxonomy" id="1307761"/>
    <lineage>
        <taxon>Bacteria</taxon>
        <taxon>Pseudomonadati</taxon>
        <taxon>Spirochaetota</taxon>
        <taxon>Spirochaetia</taxon>
        <taxon>Spirochaetales</taxon>
        <taxon>Spirochaetaceae</taxon>
        <taxon>Salinispira</taxon>
    </lineage>
</organism>
<keyword evidence="1" id="KW-0732">Signal</keyword>
<dbReference type="RefSeq" id="WP_024268297.1">
    <property type="nucleotide sequence ID" value="NC_023035.1"/>
</dbReference>
<dbReference type="HOGENOM" id="CLU_1445783_0_0_12"/>
<evidence type="ECO:0000256" key="1">
    <source>
        <dbReference type="SAM" id="SignalP"/>
    </source>
</evidence>
<protein>
    <recommendedName>
        <fullName evidence="4">Outer membrane protein beta-barrel domain-containing protein</fullName>
    </recommendedName>
</protein>
<gene>
    <name evidence="2" type="ORF">L21SP2_2009</name>
</gene>
<sequence>MHNRMIMILIFCLITAGVSAQTVGENFEAGGVVLSLSGYYFNNLVDEDEGDREWELKVSPNFSFFVVDSLALEAGAFLHLEDKYDAFNYLTVKLGASYSFVSYPNRQAGLVPSLGADAYIYTGAYDQLSGYQIIPFFKLMAFVQPRVAPFVRLEAVRLNFDDDRRFPDEPYLNLEFGIGFHFPNRELSLF</sequence>
<proteinExistence type="predicted"/>
<feature type="chain" id="PRO_5004741923" description="Outer membrane protein beta-barrel domain-containing protein" evidence="1">
    <location>
        <begin position="21"/>
        <end position="190"/>
    </location>
</feature>
<dbReference type="KEGG" id="slr:L21SP2_2009"/>
<dbReference type="AlphaFoldDB" id="V5WIC1"/>
<evidence type="ECO:0000313" key="2">
    <source>
        <dbReference type="EMBL" id="AHC15380.1"/>
    </source>
</evidence>
<feature type="signal peptide" evidence="1">
    <location>
        <begin position="1"/>
        <end position="20"/>
    </location>
</feature>
<evidence type="ECO:0000313" key="3">
    <source>
        <dbReference type="Proteomes" id="UP000018680"/>
    </source>
</evidence>
<dbReference type="EMBL" id="CP006939">
    <property type="protein sequence ID" value="AHC15380.1"/>
    <property type="molecule type" value="Genomic_DNA"/>
</dbReference>
<keyword evidence="3" id="KW-1185">Reference proteome</keyword>
<evidence type="ECO:0008006" key="4">
    <source>
        <dbReference type="Google" id="ProtNLM"/>
    </source>
</evidence>
<dbReference type="STRING" id="1307761.L21SP2_2009"/>